<dbReference type="OrthoDB" id="5831905at2759"/>
<dbReference type="PANTHER" id="PTHR23302:SF40">
    <property type="entry name" value="TRANSMEMBRANE CHANNEL-LIKE PROTEIN"/>
    <property type="match status" value="1"/>
</dbReference>
<evidence type="ECO:0000313" key="2">
    <source>
        <dbReference type="EMBL" id="PVD37524.1"/>
    </source>
</evidence>
<dbReference type="GO" id="GO:0005886">
    <property type="term" value="C:plasma membrane"/>
    <property type="evidence" value="ECO:0007669"/>
    <property type="project" value="InterPro"/>
</dbReference>
<dbReference type="Proteomes" id="UP000245119">
    <property type="component" value="Linkage Group LG1"/>
</dbReference>
<feature type="transmembrane region" description="Helical" evidence="1">
    <location>
        <begin position="283"/>
        <end position="307"/>
    </location>
</feature>
<dbReference type="InterPro" id="IPR038900">
    <property type="entry name" value="TMC"/>
</dbReference>
<comment type="caution">
    <text evidence="2">The sequence shown here is derived from an EMBL/GenBank/DDBJ whole genome shotgun (WGS) entry which is preliminary data.</text>
</comment>
<keyword evidence="1" id="KW-0472">Membrane</keyword>
<dbReference type="AlphaFoldDB" id="A0A2T7PVR8"/>
<dbReference type="GO" id="GO:0008381">
    <property type="term" value="F:mechanosensitive monoatomic ion channel activity"/>
    <property type="evidence" value="ECO:0007669"/>
    <property type="project" value="TreeGrafter"/>
</dbReference>
<dbReference type="PANTHER" id="PTHR23302">
    <property type="entry name" value="TRANSMEMBRANE CHANNEL-RELATED"/>
    <property type="match status" value="1"/>
</dbReference>
<sequence length="369" mass="42808">MYDDEGEECDEDEDMDEESLLERIQDQKDIVENIKLQPWPMHKKLQILSLARAYIEKHEGSLSRGQSYQKRGKQLLKQFRRSWNNFVCWVTPWEMRIKRIESHFGSVVTSYFVFLRWLVWINIWLTLIQVCFVIIPEVTAVGDKYGTTERKSIPEDEQSTAYDLMTILDAEGIARYSPLFYGYYGNAEVIGQGYRLPLAYMVTTLLAFAYSFIAVLQKMASNARQSRMSNKDEEFVFTWKLFTDWDFMVGNTETATTKHASIITTFKEAIMEEQEKAREGNKYVLITVRVLANVLIAVLLGLSTYVIQVCVDRSRRLDLVKQANKSYDAGFWAENEVRLENRHGKGFHATRGMHTERISSCPSLEQVTG</sequence>
<accession>A0A2T7PVR8</accession>
<reference evidence="2 3" key="1">
    <citation type="submission" date="2018-04" db="EMBL/GenBank/DDBJ databases">
        <title>The genome of golden apple snail Pomacea canaliculata provides insight into stress tolerance and invasive adaptation.</title>
        <authorList>
            <person name="Liu C."/>
            <person name="Liu B."/>
            <person name="Ren Y."/>
            <person name="Zhang Y."/>
            <person name="Wang H."/>
            <person name="Li S."/>
            <person name="Jiang F."/>
            <person name="Yin L."/>
            <person name="Zhang G."/>
            <person name="Qian W."/>
            <person name="Fan W."/>
        </authorList>
    </citation>
    <scope>NUCLEOTIDE SEQUENCE [LARGE SCALE GENOMIC DNA]</scope>
    <source>
        <strain evidence="2">SZHN2017</strain>
        <tissue evidence="2">Muscle</tissue>
    </source>
</reference>
<evidence type="ECO:0000256" key="1">
    <source>
        <dbReference type="SAM" id="Phobius"/>
    </source>
</evidence>
<evidence type="ECO:0000313" key="3">
    <source>
        <dbReference type="Proteomes" id="UP000245119"/>
    </source>
</evidence>
<dbReference type="STRING" id="400727.A0A2T7PVR8"/>
<keyword evidence="1" id="KW-0812">Transmembrane</keyword>
<organism evidence="2 3">
    <name type="scientific">Pomacea canaliculata</name>
    <name type="common">Golden apple snail</name>
    <dbReference type="NCBI Taxonomy" id="400727"/>
    <lineage>
        <taxon>Eukaryota</taxon>
        <taxon>Metazoa</taxon>
        <taxon>Spiralia</taxon>
        <taxon>Lophotrochozoa</taxon>
        <taxon>Mollusca</taxon>
        <taxon>Gastropoda</taxon>
        <taxon>Caenogastropoda</taxon>
        <taxon>Architaenioglossa</taxon>
        <taxon>Ampullarioidea</taxon>
        <taxon>Ampullariidae</taxon>
        <taxon>Pomacea</taxon>
    </lineage>
</organism>
<protein>
    <recommendedName>
        <fullName evidence="4">TMC domain-containing protein</fullName>
    </recommendedName>
</protein>
<proteinExistence type="predicted"/>
<name>A0A2T7PVR8_POMCA</name>
<dbReference type="EMBL" id="PZQS01000001">
    <property type="protein sequence ID" value="PVD37524.1"/>
    <property type="molecule type" value="Genomic_DNA"/>
</dbReference>
<keyword evidence="1" id="KW-1133">Transmembrane helix</keyword>
<evidence type="ECO:0008006" key="4">
    <source>
        <dbReference type="Google" id="ProtNLM"/>
    </source>
</evidence>
<keyword evidence="3" id="KW-1185">Reference proteome</keyword>
<feature type="transmembrane region" description="Helical" evidence="1">
    <location>
        <begin position="198"/>
        <end position="216"/>
    </location>
</feature>
<feature type="transmembrane region" description="Helical" evidence="1">
    <location>
        <begin position="104"/>
        <end position="135"/>
    </location>
</feature>
<gene>
    <name evidence="2" type="ORF">C0Q70_00118</name>
</gene>